<feature type="compositionally biased region" description="Polar residues" evidence="1">
    <location>
        <begin position="680"/>
        <end position="691"/>
    </location>
</feature>
<feature type="region of interest" description="Disordered" evidence="1">
    <location>
        <begin position="640"/>
        <end position="697"/>
    </location>
</feature>
<feature type="compositionally biased region" description="Gly residues" evidence="1">
    <location>
        <begin position="187"/>
        <end position="196"/>
    </location>
</feature>
<feature type="compositionally biased region" description="Basic and acidic residues" evidence="1">
    <location>
        <begin position="908"/>
        <end position="919"/>
    </location>
</feature>
<feature type="region of interest" description="Disordered" evidence="1">
    <location>
        <begin position="96"/>
        <end position="130"/>
    </location>
</feature>
<feature type="region of interest" description="Disordered" evidence="1">
    <location>
        <begin position="177"/>
        <end position="211"/>
    </location>
</feature>
<protein>
    <submittedName>
        <fullName evidence="3">SH3_15 domain-containing protein</fullName>
    </submittedName>
</protein>
<feature type="region of interest" description="Disordered" evidence="1">
    <location>
        <begin position="587"/>
        <end position="606"/>
    </location>
</feature>
<reference evidence="3" key="1">
    <citation type="submission" date="2016-11" db="UniProtKB">
        <authorList>
            <consortium name="WormBaseParasite"/>
        </authorList>
    </citation>
    <scope>IDENTIFICATION</scope>
</reference>
<evidence type="ECO:0000256" key="1">
    <source>
        <dbReference type="SAM" id="MobiDB-lite"/>
    </source>
</evidence>
<feature type="region of interest" description="Disordered" evidence="1">
    <location>
        <begin position="1"/>
        <end position="30"/>
    </location>
</feature>
<name>A0A1I8I6C5_9PLAT</name>
<dbReference type="Proteomes" id="UP000095280">
    <property type="component" value="Unplaced"/>
</dbReference>
<feature type="region of interest" description="Disordered" evidence="1">
    <location>
        <begin position="874"/>
        <end position="927"/>
    </location>
</feature>
<sequence length="1614" mass="176533">AAHLEQAVSAGHEHQRIGSRAQRIGGKSGPVLGVLQPDQHRLALLKRTAARPVKHNLGHGVRPVGDIAGQIGRAQPRPWQKLVKSADAAAAAELTASRRSGSLAQAPRGTKYSAAGCRLRTGRPSSSLSWSKNSWVEESKVQAMSSRPSWGSRFGTRACAISRSTSALFGVTEASVGTEASARTAGRPGGSAGKYGGARRPSGSRDGSGGGRLADCGAAGGRCCLGASRISACQTWRPKGPRTITMADGRVRFWLTGSSTARISEPFKARYLAVCGPSAGGKAPTCDMISDSRHSAAWASRAECGLFCLRHFGSNLVASPRCSTRDLEPDKPSSMISSRQIRRECSCLGRAHWLLMKSHSQRTQLFNRFCVLCGPPNELCVWARGINRLRQPQLQQLALDYASNRLRQPQLQQLALDHASNQLRQPQLQQLALNYASNRLRQPQLQQLALDHASNHKYFPNPIKLVKEAAHLSDWQSGQVAQHVQCSQSGVVVHLQGGVVLKVEPLADCRNCLGLVAVHQILVAGQVFSYAKQSAQQHLHAVGVPQQQQSVQHQHHNVLTKRQECTRRRPTVQRVENLRLAEMIRQGDHGEQEANRGPLQVDRTCTPLSPADSRPCEWYTTVFNSSGCSGGSMSSPIVTWPSRRAESRAGSWQKAGRGSRRPRPGPADRPGPTPRRSRTARSQLAAESSTGCRRLRISADDDDTADDWMTGEQRSAGLGMRCSTRNQACRTVSWPSSLHTSCRPAVRGTFSTAAASGNDCGRLVARCASKLATAPSASASLKVFTELLDRLESSNECWRRARAVSGVIMRDFSVISTHFNSTFLHTLIAKPIVGYCSAAAAAKNVPCAAASAHAAAAAAASSINKRRRQRRLRRAKLSSRTAAASQVSARHKHIEQARGAVKLRHGRLRADQQQIKHESQQQSPLPTDTKKTAFIFTEKIWAELYAGLLGNWTNSVSGVRLGRQRRPCLAARIKDRVEKPEKRIRAAAPKYTCHPGSLMPALPEKLRLLSLSELSEVRSRVTEVREAAATLIGSAHLDRLEGVERRLQTMLDSSLGQEAVESAEDAALMLEFEKRRRKAVEENGERAATAPAALPETICLKKLRYRIDGLAEGVRRMRGSMETVGSARRLRALLTIYTGFCQDPGLALTTAAAASFKSSGGMELRRRSLPSSGDYKRNASSAAATTASAPSADVVSVEELFLPLPALTHRFELMQLRESRSTLLMEIEQLRSGLQMVEELLTLAEQLRETDCKSNLRVSELAEELKRLGFCLTSVTDEEADAARVQNPISPIMDAEAHGLDWKLAGLNPKIGRWLESAARRQEFVVTFHCLMLDEPTVDSEPEGGQQALARVEWLIRQAKLLVFLDSEEAGIDDEAPASCLGTGLEAEGSRVVRLRRTAASSETISLEDGDVPQFRKSVEQACAQYSRLQQTVAEQQLSLQASATSLESLLTSADELQAWTSEQLTNDSALTVESDESEEWSSRAAQYRSLSERFDRRVRRTATPASMPSAEALTAAWQRLTDQRRTRQTLAVDAKKLDELTAWLETLADDFEALDGAVKNSSSQNAKQSASQRRQANLKLLRQRRCELESSRAFVTELQDLLEKKRDQLGQGD</sequence>
<keyword evidence="2" id="KW-1185">Reference proteome</keyword>
<organism evidence="2 3">
    <name type="scientific">Macrostomum lignano</name>
    <dbReference type="NCBI Taxonomy" id="282301"/>
    <lineage>
        <taxon>Eukaryota</taxon>
        <taxon>Metazoa</taxon>
        <taxon>Spiralia</taxon>
        <taxon>Lophotrochozoa</taxon>
        <taxon>Platyhelminthes</taxon>
        <taxon>Rhabditophora</taxon>
        <taxon>Macrostomorpha</taxon>
        <taxon>Macrostomida</taxon>
        <taxon>Macrostomidae</taxon>
        <taxon>Macrostomum</taxon>
    </lineage>
</organism>
<proteinExistence type="predicted"/>
<accession>A0A1I8I6C5</accession>
<feature type="compositionally biased region" description="Pro residues" evidence="1">
    <location>
        <begin position="664"/>
        <end position="673"/>
    </location>
</feature>
<dbReference type="WBParaSite" id="maker-uti_cns_0010280-snap-gene-0.3-mRNA-1">
    <property type="protein sequence ID" value="maker-uti_cns_0010280-snap-gene-0.3-mRNA-1"/>
    <property type="gene ID" value="maker-uti_cns_0010280-snap-gene-0.3"/>
</dbReference>
<evidence type="ECO:0000313" key="2">
    <source>
        <dbReference type="Proteomes" id="UP000095280"/>
    </source>
</evidence>
<evidence type="ECO:0000313" key="3">
    <source>
        <dbReference type="WBParaSite" id="maker-uti_cns_0010280-snap-gene-0.3-mRNA-1"/>
    </source>
</evidence>